<feature type="region of interest" description="Disordered" evidence="1">
    <location>
        <begin position="164"/>
        <end position="217"/>
    </location>
</feature>
<dbReference type="HOGENOM" id="CLU_031977_1_1_1"/>
<dbReference type="InterPro" id="IPR047204">
    <property type="entry name" value="RMP1_RBD"/>
</dbReference>
<dbReference type="EMBL" id="HG793125">
    <property type="protein sequence ID" value="CDK25278.1"/>
    <property type="molecule type" value="Genomic_DNA"/>
</dbReference>
<reference evidence="4" key="1">
    <citation type="submission" date="2013-12" db="EMBL/GenBank/DDBJ databases">
        <authorList>
            <person name="Genoscope - CEA"/>
        </authorList>
    </citation>
    <scope>NUCLEOTIDE SEQUENCE</scope>
    <source>
        <strain evidence="4">CBS 1993</strain>
    </source>
</reference>
<dbReference type="GO" id="GO:0000294">
    <property type="term" value="P:nuclear-transcribed mRNA catabolic process, RNase MRP-dependent"/>
    <property type="evidence" value="ECO:0007669"/>
    <property type="project" value="TreeGrafter"/>
</dbReference>
<keyword evidence="2" id="KW-0472">Membrane</keyword>
<protein>
    <recommendedName>
        <fullName evidence="3">RNase MRP protein 1 RNA binding domain-containing protein</fullName>
    </recommendedName>
</protein>
<dbReference type="Pfam" id="PF20945">
    <property type="entry name" value="RMP1"/>
    <property type="match status" value="1"/>
</dbReference>
<feature type="compositionally biased region" description="Basic and acidic residues" evidence="1">
    <location>
        <begin position="177"/>
        <end position="201"/>
    </location>
</feature>
<proteinExistence type="predicted"/>
<evidence type="ECO:0000313" key="4">
    <source>
        <dbReference type="EMBL" id="CDK25278.1"/>
    </source>
</evidence>
<gene>
    <name evidence="4" type="ORF">KUCA_T00001245001</name>
</gene>
<dbReference type="GO" id="GO:0000172">
    <property type="term" value="C:ribonuclease MRP complex"/>
    <property type="evidence" value="ECO:0007669"/>
    <property type="project" value="InterPro"/>
</dbReference>
<feature type="domain" description="RNase MRP protein 1 RNA binding" evidence="3">
    <location>
        <begin position="34"/>
        <end position="120"/>
    </location>
</feature>
<reference evidence="4" key="2">
    <citation type="submission" date="2014-02" db="EMBL/GenBank/DDBJ databases">
        <title>Complete DNA sequence of /Kuraishia capsulata/ illustrates novel genomic features among budding yeasts (/Saccharomycotina/).</title>
        <authorList>
            <person name="Morales L."/>
            <person name="Noel B."/>
            <person name="Porcel B."/>
            <person name="Marcet-Houben M."/>
            <person name="Hullo M-F."/>
            <person name="Sacerdot C."/>
            <person name="Tekaia F."/>
            <person name="Leh-Louis V."/>
            <person name="Despons L."/>
            <person name="Khanna V."/>
            <person name="Aury J-M."/>
            <person name="Barbe V."/>
            <person name="Couloux A."/>
            <person name="Labadie K."/>
            <person name="Pelletier E."/>
            <person name="Souciet J-L."/>
            <person name="Boekhout T."/>
            <person name="Gabaldon T."/>
            <person name="Wincker P."/>
            <person name="Dujon B."/>
        </authorList>
    </citation>
    <scope>NUCLEOTIDE SEQUENCE</scope>
    <source>
        <strain evidence="4">CBS 1993</strain>
    </source>
</reference>
<sequence length="217" mass="25274">MYTFFLPQIYTRFNLMAPLLNAEDLLVLRNERDILHLIYHRNKNQHRQAKWWSHLNILKRRLSKLLVLFDGETIPEEEIYKQSRFIVKRLVPDCYTKFYQLIEVGNFITLGFALIGLLSRIYCILIEIADMKAEKAVQELKSEMLGSHVILDGIDDDIGEVISPETAGPSSARHHSKEKERQNDKTTDKSTKVKILKESSEKKKKKKKKSAIDDIFG</sequence>
<dbReference type="GO" id="GO:0000466">
    <property type="term" value="P:maturation of 5.8S rRNA from tricistronic rRNA transcript (SSU-rRNA, 5.8S rRNA, LSU-rRNA)"/>
    <property type="evidence" value="ECO:0007669"/>
    <property type="project" value="TreeGrafter"/>
</dbReference>
<dbReference type="Proteomes" id="UP000019384">
    <property type="component" value="Unassembled WGS sequence"/>
</dbReference>
<evidence type="ECO:0000256" key="2">
    <source>
        <dbReference type="SAM" id="Phobius"/>
    </source>
</evidence>
<dbReference type="GO" id="GO:0042134">
    <property type="term" value="F:rRNA primary transcript binding"/>
    <property type="evidence" value="ECO:0007669"/>
    <property type="project" value="InterPro"/>
</dbReference>
<evidence type="ECO:0000256" key="1">
    <source>
        <dbReference type="SAM" id="MobiDB-lite"/>
    </source>
</evidence>
<organism evidence="4 5">
    <name type="scientific">Kuraishia capsulata CBS 1993</name>
    <dbReference type="NCBI Taxonomy" id="1382522"/>
    <lineage>
        <taxon>Eukaryota</taxon>
        <taxon>Fungi</taxon>
        <taxon>Dikarya</taxon>
        <taxon>Ascomycota</taxon>
        <taxon>Saccharomycotina</taxon>
        <taxon>Pichiomycetes</taxon>
        <taxon>Pichiales</taxon>
        <taxon>Pichiaceae</taxon>
        <taxon>Kuraishia</taxon>
    </lineage>
</organism>
<feature type="transmembrane region" description="Helical" evidence="2">
    <location>
        <begin position="107"/>
        <end position="125"/>
    </location>
</feature>
<dbReference type="GeneID" id="34518678"/>
<dbReference type="AlphaFoldDB" id="W6MHN3"/>
<evidence type="ECO:0000313" key="5">
    <source>
        <dbReference type="Proteomes" id="UP000019384"/>
    </source>
</evidence>
<dbReference type="OrthoDB" id="5414547at2759"/>
<dbReference type="PANTHER" id="PTHR37792:SF1">
    <property type="entry name" value="RIBONUCLEASE MRP PROTEIN SUBUNIT RMP1"/>
    <property type="match status" value="1"/>
</dbReference>
<keyword evidence="2" id="KW-0812">Transmembrane</keyword>
<dbReference type="CDD" id="cd22573">
    <property type="entry name" value="RMP1_RBD"/>
    <property type="match status" value="1"/>
</dbReference>
<dbReference type="STRING" id="1382522.W6MHN3"/>
<dbReference type="PANTHER" id="PTHR37792">
    <property type="entry name" value="RIBONUCLEASE MRP PROTEIN SUBUNIT RMP1"/>
    <property type="match status" value="1"/>
</dbReference>
<keyword evidence="5" id="KW-1185">Reference proteome</keyword>
<dbReference type="InterPro" id="IPR047205">
    <property type="entry name" value="RMP1"/>
</dbReference>
<accession>W6MHN3</accession>
<dbReference type="RefSeq" id="XP_022457290.1">
    <property type="nucleotide sequence ID" value="XM_022605864.1"/>
</dbReference>
<evidence type="ECO:0000259" key="3">
    <source>
        <dbReference type="Pfam" id="PF20945"/>
    </source>
</evidence>
<keyword evidence="2" id="KW-1133">Transmembrane helix</keyword>
<name>W6MHN3_9ASCO</name>